<dbReference type="EMBL" id="CP045891">
    <property type="protein sequence ID" value="QQP58354.1"/>
    <property type="molecule type" value="Genomic_DNA"/>
</dbReference>
<organism evidence="2 3">
    <name type="scientific">Caligus rogercresseyi</name>
    <name type="common">Sea louse</name>
    <dbReference type="NCBI Taxonomy" id="217165"/>
    <lineage>
        <taxon>Eukaryota</taxon>
        <taxon>Metazoa</taxon>
        <taxon>Ecdysozoa</taxon>
        <taxon>Arthropoda</taxon>
        <taxon>Crustacea</taxon>
        <taxon>Multicrustacea</taxon>
        <taxon>Hexanauplia</taxon>
        <taxon>Copepoda</taxon>
        <taxon>Siphonostomatoida</taxon>
        <taxon>Caligidae</taxon>
        <taxon>Caligus</taxon>
    </lineage>
</organism>
<proteinExistence type="predicted"/>
<evidence type="ECO:0000256" key="1">
    <source>
        <dbReference type="SAM" id="MobiDB-lite"/>
    </source>
</evidence>
<feature type="non-terminal residue" evidence="2">
    <location>
        <position position="1"/>
    </location>
</feature>
<dbReference type="Proteomes" id="UP000595437">
    <property type="component" value="Chromosome 2"/>
</dbReference>
<sequence length="117" mass="13156">DCFDLDANFFKKQLFSAHLPSSIQREDETKMHEIPVIIRAHHDTSDIVMILGVGPHTAYRICKTSKGWGKPQRSSSKRKTGEIDPEAAHAVFKDNPKMNMTEFAEKKSVARTTVSNA</sequence>
<feature type="non-terminal residue" evidence="2">
    <location>
        <position position="117"/>
    </location>
</feature>
<protein>
    <submittedName>
        <fullName evidence="2">Uncharacterized protein</fullName>
    </submittedName>
</protein>
<feature type="region of interest" description="Disordered" evidence="1">
    <location>
        <begin position="65"/>
        <end position="91"/>
    </location>
</feature>
<evidence type="ECO:0000313" key="3">
    <source>
        <dbReference type="Proteomes" id="UP000595437"/>
    </source>
</evidence>
<accession>A0A7T8QX34</accession>
<keyword evidence="3" id="KW-1185">Reference proteome</keyword>
<dbReference type="AlphaFoldDB" id="A0A7T8QX34"/>
<reference evidence="3" key="1">
    <citation type="submission" date="2021-01" db="EMBL/GenBank/DDBJ databases">
        <title>Caligus Genome Assembly.</title>
        <authorList>
            <person name="Gallardo-Escarate C."/>
        </authorList>
    </citation>
    <scope>NUCLEOTIDE SEQUENCE [LARGE SCALE GENOMIC DNA]</scope>
</reference>
<evidence type="ECO:0000313" key="2">
    <source>
        <dbReference type="EMBL" id="QQP58354.1"/>
    </source>
</evidence>
<name>A0A7T8QX34_CALRO</name>
<gene>
    <name evidence="2" type="ORF">FKW44_003642</name>
</gene>